<dbReference type="EMBL" id="JADMKU010000009">
    <property type="protein sequence ID" value="MBR9651730.1"/>
    <property type="molecule type" value="Genomic_DNA"/>
</dbReference>
<evidence type="ECO:0000313" key="3">
    <source>
        <dbReference type="Proteomes" id="UP001195941"/>
    </source>
</evidence>
<evidence type="ECO:0008006" key="4">
    <source>
        <dbReference type="Google" id="ProtNLM"/>
    </source>
</evidence>
<accession>A0ABS5HRY0</accession>
<proteinExistence type="predicted"/>
<keyword evidence="1" id="KW-1133">Transmembrane helix</keyword>
<evidence type="ECO:0000256" key="1">
    <source>
        <dbReference type="SAM" id="Phobius"/>
    </source>
</evidence>
<reference evidence="2 3" key="1">
    <citation type="journal article" date="2021" name="Arch. Microbiol.">
        <title>Thalassobius aquimarinus sp. nov., isolated from the Sea of Japan seashore.</title>
        <authorList>
            <person name="Kurilenko V.V."/>
            <person name="Romanenko L.A."/>
            <person name="Chernysheva N.Y."/>
            <person name="Velansky P.V."/>
            <person name="Tekutyeva L.A."/>
            <person name="Isaeva M.P."/>
            <person name="Mikhailov V.V."/>
        </authorList>
    </citation>
    <scope>NUCLEOTIDE SEQUENCE [LARGE SCALE GENOMIC DNA]</scope>
    <source>
        <strain evidence="2 3">KMM 8518</strain>
    </source>
</reference>
<evidence type="ECO:0000313" key="2">
    <source>
        <dbReference type="EMBL" id="MBR9651730.1"/>
    </source>
</evidence>
<dbReference type="RefSeq" id="WP_212701253.1">
    <property type="nucleotide sequence ID" value="NZ_JADMKU010000009.1"/>
</dbReference>
<comment type="caution">
    <text evidence="2">The sequence shown here is derived from an EMBL/GenBank/DDBJ whole genome shotgun (WGS) entry which is preliminary data.</text>
</comment>
<gene>
    <name evidence="2" type="ORF">IT775_11415</name>
</gene>
<protein>
    <recommendedName>
        <fullName evidence="4">Tetratricopeptide repeat-like domain-containing protein</fullName>
    </recommendedName>
</protein>
<sequence>MSDTDSFIEEVTEEVRRDRLFGLMRRYGWIAVLAVVLLVGGAAWNEWRKAQDLAAAQVLGDGIVAALDQDAPAARAEALAAIDAETPQGDVVVALLRAAELEQAGEDVAAVEILDALAANGEAAPIYRQLAGFKSVLLQADTLAADQRRLRLEGLIQTGSTLRLLAEEQLALIDISEDAPQSAIERLQRIVADAEATSGLRRRASQLIVALGGDTAATTQTN</sequence>
<keyword evidence="3" id="KW-1185">Reference proteome</keyword>
<keyword evidence="1" id="KW-0812">Transmembrane</keyword>
<keyword evidence="1" id="KW-0472">Membrane</keyword>
<dbReference type="Proteomes" id="UP001195941">
    <property type="component" value="Unassembled WGS sequence"/>
</dbReference>
<organism evidence="2 3">
    <name type="scientific">Thalassovita aquimarina</name>
    <dbReference type="NCBI Taxonomy" id="2785917"/>
    <lineage>
        <taxon>Bacteria</taxon>
        <taxon>Pseudomonadati</taxon>
        <taxon>Pseudomonadota</taxon>
        <taxon>Alphaproteobacteria</taxon>
        <taxon>Rhodobacterales</taxon>
        <taxon>Roseobacteraceae</taxon>
        <taxon>Thalassovita</taxon>
    </lineage>
</organism>
<name>A0ABS5HRY0_9RHOB</name>
<feature type="transmembrane region" description="Helical" evidence="1">
    <location>
        <begin position="26"/>
        <end position="44"/>
    </location>
</feature>